<evidence type="ECO:0000256" key="2">
    <source>
        <dbReference type="ARBA" id="ARBA00022801"/>
    </source>
</evidence>
<evidence type="ECO:0000259" key="3">
    <source>
        <dbReference type="PROSITE" id="PS50263"/>
    </source>
</evidence>
<dbReference type="InterPro" id="IPR003010">
    <property type="entry name" value="C-N_Hydrolase"/>
</dbReference>
<feature type="domain" description="CN hydrolase" evidence="3">
    <location>
        <begin position="3"/>
        <end position="248"/>
    </location>
</feature>
<gene>
    <name evidence="4" type="ORF">LVJ82_12350</name>
</gene>
<dbReference type="GO" id="GO:0016787">
    <property type="term" value="F:hydrolase activity"/>
    <property type="evidence" value="ECO:0007669"/>
    <property type="project" value="UniProtKB-KW"/>
</dbReference>
<evidence type="ECO:0000313" key="5">
    <source>
        <dbReference type="Proteomes" id="UP000832011"/>
    </source>
</evidence>
<dbReference type="PROSITE" id="PS50263">
    <property type="entry name" value="CN_HYDROLASE"/>
    <property type="match status" value="1"/>
</dbReference>
<evidence type="ECO:0000256" key="1">
    <source>
        <dbReference type="ARBA" id="ARBA00010613"/>
    </source>
</evidence>
<sequence length="266" mass="29489">MHIKVAAIQMVSSTNREHNMATAERLLEQAAAQGAQWALLPEYWPIMGQKDTDKLAIAETFGQGVLQDFLAATAKRLGMVIIGGTIPLQSGDDNKVLNTMLTYNRDGELIGRYDKMHLFGFQGLGESYQESDTILAGLEVPKLEIDGIQVAQGICYDVRFPEFFRAQLPFDVMLLPAAFTHTTGQAHWELLLRARAVENQCYVLACGQGGVHENGRQTWGQSMLIDPWGNIVNELANHEGVVIADIDTQKVQSVRSKLPALRHRCL</sequence>
<dbReference type="Pfam" id="PF00795">
    <property type="entry name" value="CN_hydrolase"/>
    <property type="match status" value="1"/>
</dbReference>
<dbReference type="RefSeq" id="WP_058356299.1">
    <property type="nucleotide sequence ID" value="NZ_CABKVG010000009.1"/>
</dbReference>
<dbReference type="Proteomes" id="UP000832011">
    <property type="component" value="Chromosome"/>
</dbReference>
<keyword evidence="2 4" id="KW-0378">Hydrolase</keyword>
<reference evidence="4 5" key="1">
    <citation type="journal article" date="2022" name="Res Sq">
        <title>Evolution of multicellular longitudinally dividing oral cavity symbionts (Neisseriaceae).</title>
        <authorList>
            <person name="Nyongesa S."/>
            <person name="Weber P."/>
            <person name="Bernet E."/>
            <person name="Pullido F."/>
            <person name="Nieckarz M."/>
            <person name="Delaby M."/>
            <person name="Nieves C."/>
            <person name="Viehboeck T."/>
            <person name="Krause N."/>
            <person name="Rivera-Millot A."/>
            <person name="Nakamura A."/>
            <person name="Vischer N."/>
            <person name="VanNieuwenhze M."/>
            <person name="Brun Y."/>
            <person name="Cava F."/>
            <person name="Bulgheresi S."/>
            <person name="Veyrier F."/>
        </authorList>
    </citation>
    <scope>NUCLEOTIDE SEQUENCE [LARGE SCALE GENOMIC DNA]</scope>
    <source>
        <strain evidence="4 5">SN4</strain>
    </source>
</reference>
<dbReference type="InterPro" id="IPR045254">
    <property type="entry name" value="Nit1/2_C-N_Hydrolase"/>
</dbReference>
<dbReference type="PANTHER" id="PTHR23088:SF27">
    <property type="entry name" value="DEAMINATED GLUTATHIONE AMIDASE"/>
    <property type="match status" value="1"/>
</dbReference>
<name>A0ABY4DXL5_9NEIS</name>
<dbReference type="InterPro" id="IPR036526">
    <property type="entry name" value="C-N_Hydrolase_sf"/>
</dbReference>
<dbReference type="EMBL" id="CP091511">
    <property type="protein sequence ID" value="UOO88269.1"/>
    <property type="molecule type" value="Genomic_DNA"/>
</dbReference>
<protein>
    <submittedName>
        <fullName evidence="4">Carbon-nitrogen hydrolase family protein</fullName>
    </submittedName>
</protein>
<dbReference type="PROSITE" id="PS01227">
    <property type="entry name" value="UPF0012"/>
    <property type="match status" value="1"/>
</dbReference>
<dbReference type="CDD" id="cd07572">
    <property type="entry name" value="nit"/>
    <property type="match status" value="1"/>
</dbReference>
<keyword evidence="5" id="KW-1185">Reference proteome</keyword>
<proteinExistence type="inferred from homology"/>
<dbReference type="PANTHER" id="PTHR23088">
    <property type="entry name" value="NITRILASE-RELATED"/>
    <property type="match status" value="1"/>
</dbReference>
<dbReference type="SUPFAM" id="SSF56317">
    <property type="entry name" value="Carbon-nitrogen hydrolase"/>
    <property type="match status" value="1"/>
</dbReference>
<dbReference type="Gene3D" id="3.60.110.10">
    <property type="entry name" value="Carbon-nitrogen hydrolase"/>
    <property type="match status" value="1"/>
</dbReference>
<evidence type="ECO:0000313" key="4">
    <source>
        <dbReference type="EMBL" id="UOO88269.1"/>
    </source>
</evidence>
<comment type="similarity">
    <text evidence="1">Belongs to the carbon-nitrogen hydrolase superfamily. NIT1/NIT2 family.</text>
</comment>
<accession>A0ABY4DXL5</accession>
<organism evidence="4 5">
    <name type="scientific">Vitreoscilla massiliensis</name>
    <dbReference type="NCBI Taxonomy" id="1689272"/>
    <lineage>
        <taxon>Bacteria</taxon>
        <taxon>Pseudomonadati</taxon>
        <taxon>Pseudomonadota</taxon>
        <taxon>Betaproteobacteria</taxon>
        <taxon>Neisseriales</taxon>
        <taxon>Neisseriaceae</taxon>
        <taxon>Vitreoscilla</taxon>
    </lineage>
</organism>
<dbReference type="InterPro" id="IPR001110">
    <property type="entry name" value="UPF0012_CS"/>
</dbReference>